<dbReference type="InterPro" id="IPR013235">
    <property type="entry name" value="PPP_dom"/>
</dbReference>
<evidence type="ECO:0000256" key="5">
    <source>
        <dbReference type="ARBA" id="ARBA00022801"/>
    </source>
</evidence>
<feature type="domain" description="EF-hand" evidence="12">
    <location>
        <begin position="593"/>
        <end position="628"/>
    </location>
</feature>
<gene>
    <name evidence="13" type="ORF">EDS130_LOCUS17416</name>
</gene>
<evidence type="ECO:0000256" key="9">
    <source>
        <dbReference type="ARBA" id="ARBA00048336"/>
    </source>
</evidence>
<dbReference type="SUPFAM" id="SSF56300">
    <property type="entry name" value="Metallo-dependent phosphatases"/>
    <property type="match status" value="1"/>
</dbReference>
<dbReference type="PANTHER" id="PTHR45668">
    <property type="entry name" value="SERINE/THREONINE-PROTEIN PHOSPHATASE 5-RELATED"/>
    <property type="match status" value="1"/>
</dbReference>
<sequence>MFCERLICFCCPPTNKPNRSVVPIQAPEIPPPVPAPAKIKVKNKKSDLTLAAVVIIQSWFRRRQARFEIRRKAAWTIYQNIEYAGEQDQLKLYNFFLDLMQAVTKNPRDALVVAKVLRRTSSLSGAAEDIELVNITGPDTVFVEPSYKGPHIQLPINKEQFESLILAFQRGESLHAHYVLLILHEVRKILKRLPNVNIVSTHHSTFVTVVGDLHGNLSDLMLIFHKNGLPSNENPYIFNGDIVDRGPHSMELFLLISVAFIVYPNNVYINRGNHEDHVLNLRYGFMKEIIRKYKSQSTKLLHLFENIYSWMPVASLIDDHIFVTHGGISDITDLSKINQVKRNKYVSILSPSFIIPENDEQYQIDGLSNEQLLEWRQMLDLLWSDPKQTNGCEANTYRGGGCYWGPDITEKILEKHKWSLLIRSHECKEDGFDYCHDKKVLTIFSASNYYAAGSNRGAYVKISKNQSPAIVQFMATKTTIKPLTLWERVSYVEEQALRNLLEKFSANKSRLMKEFLLKDPNRTGRILLNDWCDIVTHVLELQLPWRTLKSRLVDIDPDGSVLYETTFRSQELQCALNSKLTTRRESLCQAIYRNKDLLETVFRAIDQDNSGVISMKEFTDVCVFLGNHNGSIFDEKQIMDLASSIDLDKNGVIDFNEFLEAFRIVGADDINRKRAS</sequence>
<evidence type="ECO:0000256" key="8">
    <source>
        <dbReference type="ARBA" id="ARBA00047761"/>
    </source>
</evidence>
<dbReference type="AlphaFoldDB" id="A0A814KFV2"/>
<dbReference type="SMART" id="SM00054">
    <property type="entry name" value="EFh"/>
    <property type="match status" value="3"/>
</dbReference>
<dbReference type="InterPro" id="IPR051134">
    <property type="entry name" value="PPP_phosphatase"/>
</dbReference>
<dbReference type="PRINTS" id="PR00114">
    <property type="entry name" value="STPHPHTASE"/>
</dbReference>
<keyword evidence="5 10" id="KW-0378">Hydrolase</keyword>
<dbReference type="Pfam" id="PF00149">
    <property type="entry name" value="Metallophos"/>
    <property type="match status" value="1"/>
</dbReference>
<accession>A0A814KFV2</accession>
<dbReference type="InterPro" id="IPR011992">
    <property type="entry name" value="EF-hand-dom_pair"/>
</dbReference>
<dbReference type="InterPro" id="IPR006186">
    <property type="entry name" value="Ser/Thr-sp_prot-phosphatase"/>
</dbReference>
<keyword evidence="6" id="KW-0106">Calcium</keyword>
<organism evidence="13 14">
    <name type="scientific">Adineta ricciae</name>
    <name type="common">Rotifer</name>
    <dbReference type="NCBI Taxonomy" id="249248"/>
    <lineage>
        <taxon>Eukaryota</taxon>
        <taxon>Metazoa</taxon>
        <taxon>Spiralia</taxon>
        <taxon>Gnathifera</taxon>
        <taxon>Rotifera</taxon>
        <taxon>Eurotatoria</taxon>
        <taxon>Bdelloidea</taxon>
        <taxon>Adinetida</taxon>
        <taxon>Adinetidae</taxon>
        <taxon>Adineta</taxon>
    </lineage>
</organism>
<evidence type="ECO:0000256" key="11">
    <source>
        <dbReference type="RuleBase" id="RU004273"/>
    </source>
</evidence>
<evidence type="ECO:0000256" key="2">
    <source>
        <dbReference type="ARBA" id="ARBA00008294"/>
    </source>
</evidence>
<dbReference type="Pfam" id="PF08321">
    <property type="entry name" value="PPP5"/>
    <property type="match status" value="1"/>
</dbReference>
<evidence type="ECO:0000313" key="14">
    <source>
        <dbReference type="Proteomes" id="UP000663852"/>
    </source>
</evidence>
<evidence type="ECO:0000313" key="13">
    <source>
        <dbReference type="EMBL" id="CAF1050822.1"/>
    </source>
</evidence>
<evidence type="ECO:0000256" key="3">
    <source>
        <dbReference type="ARBA" id="ARBA00022723"/>
    </source>
</evidence>
<dbReference type="InterPro" id="IPR018247">
    <property type="entry name" value="EF_Hand_1_Ca_BS"/>
</dbReference>
<dbReference type="Gene3D" id="3.60.21.10">
    <property type="match status" value="1"/>
</dbReference>
<dbReference type="PROSITE" id="PS00018">
    <property type="entry name" value="EF_HAND_1"/>
    <property type="match status" value="2"/>
</dbReference>
<comment type="similarity">
    <text evidence="2 10 11">Belongs to the PPP phosphatase family.</text>
</comment>
<dbReference type="InterPro" id="IPR012008">
    <property type="entry name" value="Ser/Thr-Pase_EF-hand_contain"/>
</dbReference>
<protein>
    <recommendedName>
        <fullName evidence="10">Serine/threonine-protein phosphatase with EF-hands</fullName>
        <ecNumber evidence="10">3.1.3.16</ecNumber>
    </recommendedName>
</protein>
<dbReference type="Pfam" id="PF13499">
    <property type="entry name" value="EF-hand_7"/>
    <property type="match status" value="1"/>
</dbReference>
<comment type="cofactor">
    <cofactor evidence="1">
        <name>Mn(2+)</name>
        <dbReference type="ChEBI" id="CHEBI:29035"/>
    </cofactor>
</comment>
<evidence type="ECO:0000259" key="12">
    <source>
        <dbReference type="PROSITE" id="PS50222"/>
    </source>
</evidence>
<dbReference type="Gene3D" id="1.10.238.10">
    <property type="entry name" value="EF-hand"/>
    <property type="match status" value="1"/>
</dbReference>
<evidence type="ECO:0000256" key="6">
    <source>
        <dbReference type="ARBA" id="ARBA00022837"/>
    </source>
</evidence>
<keyword evidence="7 10" id="KW-0464">Manganese</keyword>
<dbReference type="EC" id="3.1.3.16" evidence="10"/>
<dbReference type="PROSITE" id="PS50222">
    <property type="entry name" value="EF_HAND_2"/>
    <property type="match status" value="2"/>
</dbReference>
<dbReference type="OrthoDB" id="442428at2759"/>
<dbReference type="EMBL" id="CAJNOJ010000078">
    <property type="protein sequence ID" value="CAF1050822.1"/>
    <property type="molecule type" value="Genomic_DNA"/>
</dbReference>
<comment type="catalytic activity">
    <reaction evidence="9 10 11">
        <text>O-phospho-L-threonyl-[protein] + H2O = L-threonyl-[protein] + phosphate</text>
        <dbReference type="Rhea" id="RHEA:47004"/>
        <dbReference type="Rhea" id="RHEA-COMP:11060"/>
        <dbReference type="Rhea" id="RHEA-COMP:11605"/>
        <dbReference type="ChEBI" id="CHEBI:15377"/>
        <dbReference type="ChEBI" id="CHEBI:30013"/>
        <dbReference type="ChEBI" id="CHEBI:43474"/>
        <dbReference type="ChEBI" id="CHEBI:61977"/>
        <dbReference type="EC" id="3.1.3.16"/>
    </reaction>
</comment>
<dbReference type="InterPro" id="IPR002048">
    <property type="entry name" value="EF_hand_dom"/>
</dbReference>
<reference evidence="13" key="1">
    <citation type="submission" date="2021-02" db="EMBL/GenBank/DDBJ databases">
        <authorList>
            <person name="Nowell W R."/>
        </authorList>
    </citation>
    <scope>NUCLEOTIDE SEQUENCE</scope>
</reference>
<dbReference type="GO" id="GO:0005506">
    <property type="term" value="F:iron ion binding"/>
    <property type="evidence" value="ECO:0007669"/>
    <property type="project" value="UniProtKB-UniRule"/>
</dbReference>
<dbReference type="InterPro" id="IPR004843">
    <property type="entry name" value="Calcineurin-like_PHP"/>
</dbReference>
<evidence type="ECO:0000256" key="7">
    <source>
        <dbReference type="ARBA" id="ARBA00023211"/>
    </source>
</evidence>
<dbReference type="Proteomes" id="UP000663852">
    <property type="component" value="Unassembled WGS sequence"/>
</dbReference>
<name>A0A814KFV2_ADIRI</name>
<dbReference type="GO" id="GO:0005509">
    <property type="term" value="F:calcium ion binding"/>
    <property type="evidence" value="ECO:0007669"/>
    <property type="project" value="UniProtKB-UniRule"/>
</dbReference>
<feature type="domain" description="EF-hand" evidence="12">
    <location>
        <begin position="633"/>
        <end position="668"/>
    </location>
</feature>
<dbReference type="GO" id="GO:0004722">
    <property type="term" value="F:protein serine/threonine phosphatase activity"/>
    <property type="evidence" value="ECO:0007669"/>
    <property type="project" value="UniProtKB-EC"/>
</dbReference>
<evidence type="ECO:0000256" key="1">
    <source>
        <dbReference type="ARBA" id="ARBA00001936"/>
    </source>
</evidence>
<dbReference type="SMART" id="SM00156">
    <property type="entry name" value="PP2Ac"/>
    <property type="match status" value="1"/>
</dbReference>
<keyword evidence="4" id="KW-0677">Repeat</keyword>
<comment type="caution">
    <text evidence="13">The sequence shown here is derived from an EMBL/GenBank/DDBJ whole genome shotgun (WGS) entry which is preliminary data.</text>
</comment>
<dbReference type="PIRSF" id="PIRSF000912">
    <property type="entry name" value="PPEF"/>
    <property type="match status" value="1"/>
</dbReference>
<dbReference type="CDD" id="cd00051">
    <property type="entry name" value="EFh"/>
    <property type="match status" value="1"/>
</dbReference>
<evidence type="ECO:0000256" key="10">
    <source>
        <dbReference type="PIRNR" id="PIRNR000912"/>
    </source>
</evidence>
<dbReference type="PANTHER" id="PTHR45668:SF3">
    <property type="entry name" value="SERINE_THREONINE-PROTEIN PHOSPHATASE RDGC"/>
    <property type="match status" value="1"/>
</dbReference>
<dbReference type="PROSITE" id="PS00125">
    <property type="entry name" value="SER_THR_PHOSPHATASE"/>
    <property type="match status" value="1"/>
</dbReference>
<dbReference type="InterPro" id="IPR029052">
    <property type="entry name" value="Metallo-depent_PP-like"/>
</dbReference>
<proteinExistence type="inferred from homology"/>
<dbReference type="SUPFAM" id="SSF47473">
    <property type="entry name" value="EF-hand"/>
    <property type="match status" value="1"/>
</dbReference>
<keyword evidence="3 10" id="KW-0479">Metal-binding</keyword>
<dbReference type="GO" id="GO:0030145">
    <property type="term" value="F:manganese ion binding"/>
    <property type="evidence" value="ECO:0007669"/>
    <property type="project" value="UniProtKB-UniRule"/>
</dbReference>
<comment type="catalytic activity">
    <reaction evidence="8">
        <text>O-phospho-L-seryl-[protein] + H2O = L-seryl-[protein] + phosphate</text>
        <dbReference type="Rhea" id="RHEA:20629"/>
        <dbReference type="Rhea" id="RHEA-COMP:9863"/>
        <dbReference type="Rhea" id="RHEA-COMP:11604"/>
        <dbReference type="ChEBI" id="CHEBI:15377"/>
        <dbReference type="ChEBI" id="CHEBI:29999"/>
        <dbReference type="ChEBI" id="CHEBI:43474"/>
        <dbReference type="ChEBI" id="CHEBI:83421"/>
        <dbReference type="EC" id="3.1.3.16"/>
    </reaction>
</comment>
<dbReference type="GO" id="GO:0050906">
    <property type="term" value="P:detection of stimulus involved in sensory perception"/>
    <property type="evidence" value="ECO:0007669"/>
    <property type="project" value="UniProtKB-UniRule"/>
</dbReference>
<evidence type="ECO:0000256" key="4">
    <source>
        <dbReference type="ARBA" id="ARBA00022737"/>
    </source>
</evidence>